<reference evidence="5 6" key="1">
    <citation type="submission" date="2015-01" db="EMBL/GenBank/DDBJ databases">
        <title>The Genome Sequence of Exophiala mesophila CBS40295.</title>
        <authorList>
            <consortium name="The Broad Institute Genomics Platform"/>
            <person name="Cuomo C."/>
            <person name="de Hoog S."/>
            <person name="Gorbushina A."/>
            <person name="Stielow B."/>
            <person name="Teixiera M."/>
            <person name="Abouelleil A."/>
            <person name="Chapman S.B."/>
            <person name="Priest M."/>
            <person name="Young S.K."/>
            <person name="Wortman J."/>
            <person name="Nusbaum C."/>
            <person name="Birren B."/>
        </authorList>
    </citation>
    <scope>NUCLEOTIDE SEQUENCE [LARGE SCALE GENOMIC DNA]</scope>
    <source>
        <strain evidence="5 6">CBS 40295</strain>
    </source>
</reference>
<dbReference type="PROSITE" id="PS01031">
    <property type="entry name" value="SHSP"/>
    <property type="match status" value="1"/>
</dbReference>
<sequence>MANLPYAVPPNYVIRLVEEGSLADGPVGHQEPVQPHPPPHPSYPHHFQFPPVSLHNLTLKAHYHGPHAPGSIRTSTTGNWAPATDIRETLRLYHIEIETAGTTDKDSLLIQWLSPHTLLVQGEIKRPGPLGLLDPSEGEKVWEGEDDGWAKETGHAKPDTTDGGPIERTPSRETVEAELRNDTKPTILLSERKVGPWRRTFTLPDDVEIRELKARLDGGLLRIDVPKRSVEAEEIQQHGGVRIEIE</sequence>
<dbReference type="AlphaFoldDB" id="A0A0D1ZQL6"/>
<accession>A0A0D1ZQL6</accession>
<dbReference type="GeneID" id="27326497"/>
<dbReference type="OrthoDB" id="1431247at2759"/>
<dbReference type="InterPro" id="IPR002068">
    <property type="entry name" value="A-crystallin/Hsp20_dom"/>
</dbReference>
<evidence type="ECO:0000313" key="5">
    <source>
        <dbReference type="EMBL" id="KIV89038.1"/>
    </source>
</evidence>
<dbReference type="HOGENOM" id="CLU_073104_0_0_1"/>
<dbReference type="Gene3D" id="2.60.40.790">
    <property type="match status" value="1"/>
</dbReference>
<dbReference type="InterPro" id="IPR008978">
    <property type="entry name" value="HSP20-like_chaperone"/>
</dbReference>
<dbReference type="CDD" id="cd06464">
    <property type="entry name" value="ACD_sHsps-like"/>
    <property type="match status" value="1"/>
</dbReference>
<evidence type="ECO:0000259" key="4">
    <source>
        <dbReference type="PROSITE" id="PS01031"/>
    </source>
</evidence>
<dbReference type="Pfam" id="PF00011">
    <property type="entry name" value="HSP20"/>
    <property type="match status" value="1"/>
</dbReference>
<comment type="similarity">
    <text evidence="1 2">Belongs to the small heat shock protein (HSP20) family.</text>
</comment>
<dbReference type="VEuPathDB" id="FungiDB:PV10_08652"/>
<dbReference type="STRING" id="212818.A0A0D1ZQL6"/>
<feature type="compositionally biased region" description="Basic and acidic residues" evidence="3">
    <location>
        <begin position="148"/>
        <end position="160"/>
    </location>
</feature>
<feature type="domain" description="SHSP" evidence="4">
    <location>
        <begin position="75"/>
        <end position="246"/>
    </location>
</feature>
<feature type="region of interest" description="Disordered" evidence="3">
    <location>
        <begin position="148"/>
        <end position="170"/>
    </location>
</feature>
<dbReference type="Proteomes" id="UP000054302">
    <property type="component" value="Unassembled WGS sequence"/>
</dbReference>
<evidence type="ECO:0000256" key="2">
    <source>
        <dbReference type="RuleBase" id="RU003616"/>
    </source>
</evidence>
<dbReference type="SUPFAM" id="SSF49764">
    <property type="entry name" value="HSP20-like chaperones"/>
    <property type="match status" value="1"/>
</dbReference>
<evidence type="ECO:0000313" key="6">
    <source>
        <dbReference type="Proteomes" id="UP000054302"/>
    </source>
</evidence>
<evidence type="ECO:0000256" key="3">
    <source>
        <dbReference type="SAM" id="MobiDB-lite"/>
    </source>
</evidence>
<proteinExistence type="inferred from homology"/>
<keyword evidence="6" id="KW-1185">Reference proteome</keyword>
<organism evidence="5 6">
    <name type="scientific">Exophiala mesophila</name>
    <name type="common">Black yeast-like fungus</name>
    <dbReference type="NCBI Taxonomy" id="212818"/>
    <lineage>
        <taxon>Eukaryota</taxon>
        <taxon>Fungi</taxon>
        <taxon>Dikarya</taxon>
        <taxon>Ascomycota</taxon>
        <taxon>Pezizomycotina</taxon>
        <taxon>Eurotiomycetes</taxon>
        <taxon>Chaetothyriomycetidae</taxon>
        <taxon>Chaetothyriales</taxon>
        <taxon>Herpotrichiellaceae</taxon>
        <taxon>Exophiala</taxon>
    </lineage>
</organism>
<protein>
    <recommendedName>
        <fullName evidence="4">SHSP domain-containing protein</fullName>
    </recommendedName>
</protein>
<name>A0A0D1ZQL6_EXOME</name>
<dbReference type="EMBL" id="KN847525">
    <property type="protein sequence ID" value="KIV89038.1"/>
    <property type="molecule type" value="Genomic_DNA"/>
</dbReference>
<dbReference type="RefSeq" id="XP_016220612.1">
    <property type="nucleotide sequence ID" value="XM_016373701.1"/>
</dbReference>
<evidence type="ECO:0000256" key="1">
    <source>
        <dbReference type="PROSITE-ProRule" id="PRU00285"/>
    </source>
</evidence>
<dbReference type="OMA" id="PWRRTFT"/>
<gene>
    <name evidence="5" type="ORF">PV10_08652</name>
</gene>